<dbReference type="RefSeq" id="WP_261759025.1">
    <property type="nucleotide sequence ID" value="NZ_CP104562.2"/>
</dbReference>
<dbReference type="Proteomes" id="UP001064933">
    <property type="component" value="Chromosome"/>
</dbReference>
<keyword evidence="3" id="KW-1185">Reference proteome</keyword>
<dbReference type="PANTHER" id="PTHR33677">
    <property type="entry name" value="TRANSCRIPTIONAL REPRESSOR FRMR-RELATED"/>
    <property type="match status" value="1"/>
</dbReference>
<dbReference type="Gene3D" id="1.20.58.1000">
    <property type="entry name" value="Metal-sensitive repressor, helix protomer"/>
    <property type="match status" value="1"/>
</dbReference>
<dbReference type="CDD" id="cd10153">
    <property type="entry name" value="RcnR-FrmR-like_DUF156"/>
    <property type="match status" value="1"/>
</dbReference>
<dbReference type="EMBL" id="CP104562">
    <property type="protein sequence ID" value="UXH79205.1"/>
    <property type="molecule type" value="Genomic_DNA"/>
</dbReference>
<name>A0ABY6B5H3_9BURK</name>
<protein>
    <submittedName>
        <fullName evidence="2">Metal/formaldehyde-sensitive transcriptional repressor</fullName>
    </submittedName>
</protein>
<evidence type="ECO:0000256" key="1">
    <source>
        <dbReference type="ARBA" id="ARBA00005260"/>
    </source>
</evidence>
<dbReference type="Pfam" id="PF02583">
    <property type="entry name" value="Trns_repr_metal"/>
    <property type="match status" value="1"/>
</dbReference>
<evidence type="ECO:0000313" key="3">
    <source>
        <dbReference type="Proteomes" id="UP001064933"/>
    </source>
</evidence>
<dbReference type="PANTHER" id="PTHR33677:SF5">
    <property type="entry name" value="TRANSCRIPTIONAL REPRESSOR FRMR"/>
    <property type="match status" value="1"/>
</dbReference>
<reference evidence="2" key="1">
    <citation type="submission" date="2022-10" db="EMBL/GenBank/DDBJ databases">
        <title>Characterization and whole genome sequencing of a new Roseateles species, isolated from fresh water.</title>
        <authorList>
            <person name="Guliayeva D.Y."/>
            <person name="Akhremchuk A.E."/>
            <person name="Sikolenko M.A."/>
            <person name="Valentovich L.N."/>
            <person name="Sidarenka A.V."/>
        </authorList>
    </citation>
    <scope>NUCLEOTIDE SEQUENCE</scope>
    <source>
        <strain evidence="2">BIM B-1768</strain>
    </source>
</reference>
<accession>A0ABY6B5H3</accession>
<proteinExistence type="inferred from homology"/>
<evidence type="ECO:0000313" key="2">
    <source>
        <dbReference type="EMBL" id="UXH79205.1"/>
    </source>
</evidence>
<comment type="similarity">
    <text evidence="1">Belongs to the FrmR/RcnR family.</text>
</comment>
<dbReference type="InterPro" id="IPR003735">
    <property type="entry name" value="Metal_Tscrpt_repr"/>
</dbReference>
<gene>
    <name evidence="2" type="ORF">N4261_04515</name>
</gene>
<organism evidence="2 3">
    <name type="scientific">Roseateles amylovorans</name>
    <dbReference type="NCBI Taxonomy" id="2978473"/>
    <lineage>
        <taxon>Bacteria</taxon>
        <taxon>Pseudomonadati</taxon>
        <taxon>Pseudomonadota</taxon>
        <taxon>Betaproteobacteria</taxon>
        <taxon>Burkholderiales</taxon>
        <taxon>Sphaerotilaceae</taxon>
        <taxon>Roseateles</taxon>
    </lineage>
</organism>
<sequence length="94" mass="10100">MAHTVTGKKKLLTRIRRIQGQTAALERAVDQGAQDADCLAVLQQIAAIRGAVNGLMAEVLEGHVREHLGDPDLDAAARARDTDAVITALKSYLR</sequence>
<dbReference type="InterPro" id="IPR038390">
    <property type="entry name" value="Metal_Tscrpt_repr_sf"/>
</dbReference>